<proteinExistence type="predicted"/>
<dbReference type="Proteomes" id="UP000198211">
    <property type="component" value="Unassembled WGS sequence"/>
</dbReference>
<keyword evidence="2" id="KW-1185">Reference proteome</keyword>
<reference evidence="2" key="1">
    <citation type="submission" date="2017-03" db="EMBL/GenBank/DDBJ databases">
        <title>Phytopthora megakarya and P. palmivora, two closely related causual agents of cacao black pod achieved similar genome size and gene model numbers by different mechanisms.</title>
        <authorList>
            <person name="Ali S."/>
            <person name="Shao J."/>
            <person name="Larry D.J."/>
            <person name="Kronmiller B."/>
            <person name="Shen D."/>
            <person name="Strem M.D."/>
            <person name="Melnick R.L."/>
            <person name="Guiltinan M.J."/>
            <person name="Tyler B.M."/>
            <person name="Meinhardt L.W."/>
            <person name="Bailey B.A."/>
        </authorList>
    </citation>
    <scope>NUCLEOTIDE SEQUENCE [LARGE SCALE GENOMIC DNA]</scope>
    <source>
        <strain evidence="2">zdho120</strain>
    </source>
</reference>
<organism evidence="1 2">
    <name type="scientific">Phytophthora megakarya</name>
    <dbReference type="NCBI Taxonomy" id="4795"/>
    <lineage>
        <taxon>Eukaryota</taxon>
        <taxon>Sar</taxon>
        <taxon>Stramenopiles</taxon>
        <taxon>Oomycota</taxon>
        <taxon>Peronosporomycetes</taxon>
        <taxon>Peronosporales</taxon>
        <taxon>Peronosporaceae</taxon>
        <taxon>Phytophthora</taxon>
    </lineage>
</organism>
<gene>
    <name evidence="1" type="ORF">PHMEG_00022977</name>
</gene>
<sequence>MDNTHVRLVTNVKSSYDTFRSICLKAASHDDPYFIQHYLRSSKCSDLTDFFLKLENAMKAAQEAANSVMIEGQKFIYPFHSMSRSLKEGIRIWMDRRKYIPYEDLKQSIEGNTLTQERYKLSKGTPETTMTKNKRILRRLLNGNVCYYWDRPRHNIRQYHMLKKDLRNGRVKAGSELPANLAFRFNSKWDHLYRRVETKVVATTAIQDRRKNRPLEAYDDGDIGDSRKPFRQEHRDSDLIAVTNSVNPLISRTVQAKVEPDSIWPLDSGCTRHVMHEGGINHIPIECIGSVGLEIMDSKGNMKTSLFKGYSTLHSCSSACHRSQRQCSRTIA</sequence>
<dbReference type="AlphaFoldDB" id="A0A225VHF7"/>
<protein>
    <submittedName>
        <fullName evidence="1">Uncharacterized protein</fullName>
    </submittedName>
</protein>
<evidence type="ECO:0000313" key="2">
    <source>
        <dbReference type="Proteomes" id="UP000198211"/>
    </source>
</evidence>
<name>A0A225VHF7_9STRA</name>
<evidence type="ECO:0000313" key="1">
    <source>
        <dbReference type="EMBL" id="OWZ05011.1"/>
    </source>
</evidence>
<accession>A0A225VHF7</accession>
<comment type="caution">
    <text evidence="1">The sequence shown here is derived from an EMBL/GenBank/DDBJ whole genome shotgun (WGS) entry which is preliminary data.</text>
</comment>
<dbReference type="EMBL" id="NBNE01004652">
    <property type="protein sequence ID" value="OWZ05011.1"/>
    <property type="molecule type" value="Genomic_DNA"/>
</dbReference>